<comment type="caution">
    <text evidence="2">The sequence shown here is derived from an EMBL/GenBank/DDBJ whole genome shotgun (WGS) entry which is preliminary data.</text>
</comment>
<evidence type="ECO:0000256" key="1">
    <source>
        <dbReference type="SAM" id="SignalP"/>
    </source>
</evidence>
<keyword evidence="1" id="KW-0732">Signal</keyword>
<sequence length="243" mass="26505">MKIIILNIAFFLLALTKDLNTASADNLRAPEAEGPTQTDVPDGLTIHIENGQVHRKLKGKGKGKGKFQNCQDISGKWLVLDSLTTYQNNGFVANAYVAFDLILASDTLCNYFGREYYHDVEDPQIKFEEEPNKLVALTSFPGYLGAKEGDNQFLSFASDGKGAAPGSVEVYPGGNTATIYRDAICGFFAPGSQGNDCTSKSVMRMAKFPDQDTVIIGKTHSQLVDELEVQTGTNIFDSWCHAC</sequence>
<dbReference type="AlphaFoldDB" id="A0A9W7GNG7"/>
<reference evidence="3" key="1">
    <citation type="journal article" date="2023" name="Commun. Biol.">
        <title>Genome analysis of Parmales, the sister group of diatoms, reveals the evolutionary specialization of diatoms from phago-mixotrophs to photoautotrophs.</title>
        <authorList>
            <person name="Ban H."/>
            <person name="Sato S."/>
            <person name="Yoshikawa S."/>
            <person name="Yamada K."/>
            <person name="Nakamura Y."/>
            <person name="Ichinomiya M."/>
            <person name="Sato N."/>
            <person name="Blanc-Mathieu R."/>
            <person name="Endo H."/>
            <person name="Kuwata A."/>
            <person name="Ogata H."/>
        </authorList>
    </citation>
    <scope>NUCLEOTIDE SEQUENCE [LARGE SCALE GENOMIC DNA]</scope>
</reference>
<protein>
    <submittedName>
        <fullName evidence="2">Uncharacterized protein</fullName>
    </submittedName>
</protein>
<evidence type="ECO:0000313" key="2">
    <source>
        <dbReference type="EMBL" id="GMI48899.1"/>
    </source>
</evidence>
<evidence type="ECO:0000313" key="3">
    <source>
        <dbReference type="Proteomes" id="UP001165065"/>
    </source>
</evidence>
<dbReference type="EMBL" id="BRYA01000441">
    <property type="protein sequence ID" value="GMI48899.1"/>
    <property type="molecule type" value="Genomic_DNA"/>
</dbReference>
<proteinExistence type="predicted"/>
<keyword evidence="3" id="KW-1185">Reference proteome</keyword>
<gene>
    <name evidence="2" type="ORF">TrCOL_g5543</name>
</gene>
<accession>A0A9W7GNG7</accession>
<dbReference type="Proteomes" id="UP001165065">
    <property type="component" value="Unassembled WGS sequence"/>
</dbReference>
<feature type="signal peptide" evidence="1">
    <location>
        <begin position="1"/>
        <end position="24"/>
    </location>
</feature>
<feature type="chain" id="PRO_5040882187" evidence="1">
    <location>
        <begin position="25"/>
        <end position="243"/>
    </location>
</feature>
<name>A0A9W7GNG7_9STRA</name>
<organism evidence="2 3">
    <name type="scientific">Triparma columacea</name>
    <dbReference type="NCBI Taxonomy" id="722753"/>
    <lineage>
        <taxon>Eukaryota</taxon>
        <taxon>Sar</taxon>
        <taxon>Stramenopiles</taxon>
        <taxon>Ochrophyta</taxon>
        <taxon>Bolidophyceae</taxon>
        <taxon>Parmales</taxon>
        <taxon>Triparmaceae</taxon>
        <taxon>Triparma</taxon>
    </lineage>
</organism>